<reference evidence="2 3" key="1">
    <citation type="submission" date="2019-06" db="EMBL/GenBank/DDBJ databases">
        <title>A chromosomal-level reference genome of Carpinus fangiana (Coryloideae, Betulaceae).</title>
        <authorList>
            <person name="Yang X."/>
            <person name="Wang Z."/>
            <person name="Zhang L."/>
            <person name="Hao G."/>
            <person name="Liu J."/>
            <person name="Yang Y."/>
        </authorList>
    </citation>
    <scope>NUCLEOTIDE SEQUENCE [LARGE SCALE GENOMIC DNA]</scope>
    <source>
        <strain evidence="2">Cfa_2016G</strain>
        <tissue evidence="2">Leaf</tissue>
    </source>
</reference>
<proteinExistence type="predicted"/>
<dbReference type="Proteomes" id="UP000327013">
    <property type="component" value="Chromosome 7"/>
</dbReference>
<accession>A0A5N6RNT7</accession>
<evidence type="ECO:0000313" key="2">
    <source>
        <dbReference type="EMBL" id="KAE8099810.1"/>
    </source>
</evidence>
<feature type="region of interest" description="Disordered" evidence="1">
    <location>
        <begin position="59"/>
        <end position="94"/>
    </location>
</feature>
<evidence type="ECO:0000256" key="1">
    <source>
        <dbReference type="SAM" id="MobiDB-lite"/>
    </source>
</evidence>
<dbReference type="AlphaFoldDB" id="A0A5N6RNT7"/>
<protein>
    <submittedName>
        <fullName evidence="2">Uncharacterized protein</fullName>
    </submittedName>
</protein>
<gene>
    <name evidence="2" type="ORF">FH972_017763</name>
</gene>
<keyword evidence="3" id="KW-1185">Reference proteome</keyword>
<dbReference type="EMBL" id="CM017327">
    <property type="protein sequence ID" value="KAE8099810.1"/>
    <property type="molecule type" value="Genomic_DNA"/>
</dbReference>
<sequence>MKDLHPRKLLTSKVEVAFTTLLKRTKEKSHPGVELEAHVGDVVLDEEGNDQMLTDLFKDGQNPFEAPADAIAPVPHTAPVDPMLHDDDETEDSE</sequence>
<organism evidence="2 3">
    <name type="scientific">Carpinus fangiana</name>
    <dbReference type="NCBI Taxonomy" id="176857"/>
    <lineage>
        <taxon>Eukaryota</taxon>
        <taxon>Viridiplantae</taxon>
        <taxon>Streptophyta</taxon>
        <taxon>Embryophyta</taxon>
        <taxon>Tracheophyta</taxon>
        <taxon>Spermatophyta</taxon>
        <taxon>Magnoliopsida</taxon>
        <taxon>eudicotyledons</taxon>
        <taxon>Gunneridae</taxon>
        <taxon>Pentapetalae</taxon>
        <taxon>rosids</taxon>
        <taxon>fabids</taxon>
        <taxon>Fagales</taxon>
        <taxon>Betulaceae</taxon>
        <taxon>Carpinus</taxon>
    </lineage>
</organism>
<evidence type="ECO:0000313" key="3">
    <source>
        <dbReference type="Proteomes" id="UP000327013"/>
    </source>
</evidence>
<name>A0A5N6RNT7_9ROSI</name>